<evidence type="ECO:0000313" key="1">
    <source>
        <dbReference type="EMBL" id="GBB87849.1"/>
    </source>
</evidence>
<evidence type="ECO:0000313" key="2">
    <source>
        <dbReference type="Proteomes" id="UP000247702"/>
    </source>
</evidence>
<accession>A0A2Z6QPN3</accession>
<dbReference type="EMBL" id="BEXD01000485">
    <property type="protein sequence ID" value="GBB87849.1"/>
    <property type="molecule type" value="Genomic_DNA"/>
</dbReference>
<gene>
    <name evidence="1" type="ORF">RclHR1_14340006</name>
</gene>
<reference evidence="1 2" key="1">
    <citation type="submission" date="2017-11" db="EMBL/GenBank/DDBJ databases">
        <title>The genome of Rhizophagus clarus HR1 reveals common genetic basis of auxotrophy among arbuscular mycorrhizal fungi.</title>
        <authorList>
            <person name="Kobayashi Y."/>
        </authorList>
    </citation>
    <scope>NUCLEOTIDE SEQUENCE [LARGE SCALE GENOMIC DNA]</scope>
    <source>
        <strain evidence="1 2">HR1</strain>
    </source>
</reference>
<keyword evidence="2" id="KW-1185">Reference proteome</keyword>
<dbReference type="Proteomes" id="UP000247702">
    <property type="component" value="Unassembled WGS sequence"/>
</dbReference>
<comment type="caution">
    <text evidence="1">The sequence shown here is derived from an EMBL/GenBank/DDBJ whole genome shotgun (WGS) entry which is preliminary data.</text>
</comment>
<name>A0A2Z6QPN3_9GLOM</name>
<protein>
    <submittedName>
        <fullName evidence="1">Uncharacterized protein</fullName>
    </submittedName>
</protein>
<sequence>MRKEAYIFIQNAFKDVCLEINLKWDKKSITVASSSDENKISLHISTTDMRLVKVTQVAVFTKLICKKLPAGL</sequence>
<dbReference type="AlphaFoldDB" id="A0A2Z6QPN3"/>
<organism evidence="1 2">
    <name type="scientific">Rhizophagus clarus</name>
    <dbReference type="NCBI Taxonomy" id="94130"/>
    <lineage>
        <taxon>Eukaryota</taxon>
        <taxon>Fungi</taxon>
        <taxon>Fungi incertae sedis</taxon>
        <taxon>Mucoromycota</taxon>
        <taxon>Glomeromycotina</taxon>
        <taxon>Glomeromycetes</taxon>
        <taxon>Glomerales</taxon>
        <taxon>Glomeraceae</taxon>
        <taxon>Rhizophagus</taxon>
    </lineage>
</organism>
<proteinExistence type="predicted"/>